<protein>
    <submittedName>
        <fullName evidence="4">Uncharacterized protein LOC129341953</fullName>
    </submittedName>
</protein>
<accession>A0AA97LFB9</accession>
<dbReference type="InterPro" id="IPR000305">
    <property type="entry name" value="GIY-YIG_endonuc"/>
</dbReference>
<dbReference type="InterPro" id="IPR043502">
    <property type="entry name" value="DNA/RNA_pol_sf"/>
</dbReference>
<dbReference type="PROSITE" id="PS50164">
    <property type="entry name" value="GIY_YIG"/>
    <property type="match status" value="1"/>
</dbReference>
<evidence type="ECO:0000313" key="3">
    <source>
        <dbReference type="Proteomes" id="UP001190640"/>
    </source>
</evidence>
<dbReference type="InterPro" id="IPR000477">
    <property type="entry name" value="RT_dom"/>
</dbReference>
<dbReference type="Proteomes" id="UP001190640">
    <property type="component" value="Chromosome 14"/>
</dbReference>
<dbReference type="PANTHER" id="PTHR21301:SF10">
    <property type="entry name" value="REVERSE TRANSCRIPTASE DOMAIN-CONTAINING PROTEIN"/>
    <property type="match status" value="1"/>
</dbReference>
<feature type="domain" description="GIY-YIG" evidence="1">
    <location>
        <begin position="431"/>
        <end position="525"/>
    </location>
</feature>
<dbReference type="KEGG" id="emc:129341953"/>
<gene>
    <name evidence="4" type="primary">LOC129341953</name>
</gene>
<dbReference type="PANTHER" id="PTHR21301">
    <property type="entry name" value="REVERSE TRANSCRIPTASE"/>
    <property type="match status" value="1"/>
</dbReference>
<dbReference type="PROSITE" id="PS50878">
    <property type="entry name" value="RT_POL"/>
    <property type="match status" value="1"/>
</dbReference>
<reference evidence="4" key="1">
    <citation type="submission" date="2025-08" db="UniProtKB">
        <authorList>
            <consortium name="RefSeq"/>
        </authorList>
    </citation>
    <scope>IDENTIFICATION</scope>
    <source>
        <tissue evidence="4">Blood</tissue>
    </source>
</reference>
<feature type="domain" description="Reverse transcriptase" evidence="2">
    <location>
        <begin position="1"/>
        <end position="225"/>
    </location>
</feature>
<dbReference type="InterPro" id="IPR058912">
    <property type="entry name" value="HTH_animal"/>
</dbReference>
<organism evidence="3 4">
    <name type="scientific">Eublepharis macularius</name>
    <name type="common">Leopard gecko</name>
    <name type="synonym">Cyrtodactylus macularius</name>
    <dbReference type="NCBI Taxonomy" id="481883"/>
    <lineage>
        <taxon>Eukaryota</taxon>
        <taxon>Metazoa</taxon>
        <taxon>Chordata</taxon>
        <taxon>Craniata</taxon>
        <taxon>Vertebrata</taxon>
        <taxon>Euteleostomi</taxon>
        <taxon>Lepidosauria</taxon>
        <taxon>Squamata</taxon>
        <taxon>Bifurcata</taxon>
        <taxon>Gekkota</taxon>
        <taxon>Eublepharidae</taxon>
        <taxon>Eublepharinae</taxon>
        <taxon>Eublepharis</taxon>
    </lineage>
</organism>
<evidence type="ECO:0000313" key="4">
    <source>
        <dbReference type="RefSeq" id="XP_054853294.1"/>
    </source>
</evidence>
<evidence type="ECO:0000259" key="2">
    <source>
        <dbReference type="PROSITE" id="PS50878"/>
    </source>
</evidence>
<sequence>MITPVFYVLPKVHKGLFPPPGRPIVSGCSSILEPLGIYLDTFLQAAISNTPSYIKDTGNFIKIIENVPVEPDYILLTMDVRSLYTSIPHEMARFSVMEVLRRRQEQRPSSEFLIQLLDLIVEKNYFRFEDTFYMQIKGAAMGCSAAPSIANIFMAAWGEKYIMNETNPFYRHICIFKRYLDDLFFVLHNKEVVQEFCHWLDQRDENIGFTWNSDEKEINFLGITVFKSQDNKLEVRPYNKPTDRNSYLSFDSYHSASLRENIPYGQFLRLKRNSTRQEDYIRGRDNMMAAFRNRGYPERVKHRAKCRTDQTPRYQLLEQKWVEKRGRLFWSLDYTPLAKSLENIVRRHGHLVMEIAGCESPPGVSYRQTRNLKEVIIHSDMTRRMEVASKPKGNYRCGHCALCPLMLQGNELKILGTGRKIRINHFATCQTEAVIYLLICPCEKLYVGNTIRQLRVRVLEHISRIRSKVMGAPLTGHFLEEKHSATDMKVAILTVVRPTGSINVNRELLKREAEWIFSLRTLKPKGLNTELSLQCYLID</sequence>
<dbReference type="RefSeq" id="XP_054853294.1">
    <property type="nucleotide sequence ID" value="XM_054997319.1"/>
</dbReference>
<dbReference type="CDD" id="cd10442">
    <property type="entry name" value="GIY-YIG_PLEs"/>
    <property type="match status" value="1"/>
</dbReference>
<dbReference type="Pfam" id="PF26215">
    <property type="entry name" value="HTH_animal"/>
    <property type="match status" value="1"/>
</dbReference>
<name>A0AA97LFB9_EUBMA</name>
<evidence type="ECO:0000259" key="1">
    <source>
        <dbReference type="PROSITE" id="PS50164"/>
    </source>
</evidence>
<dbReference type="AlphaFoldDB" id="A0AA97LFB9"/>
<proteinExistence type="predicted"/>
<dbReference type="GeneID" id="129341953"/>
<keyword evidence="3" id="KW-1185">Reference proteome</keyword>
<dbReference type="SUPFAM" id="SSF56672">
    <property type="entry name" value="DNA/RNA polymerases"/>
    <property type="match status" value="1"/>
</dbReference>